<gene>
    <name evidence="2" type="ORF">FB547_11066</name>
</gene>
<name>A0A561BDY1_9BURK</name>
<evidence type="ECO:0000313" key="2">
    <source>
        <dbReference type="EMBL" id="TWD77104.1"/>
    </source>
</evidence>
<evidence type="ECO:0000313" key="3">
    <source>
        <dbReference type="Proteomes" id="UP000319722"/>
    </source>
</evidence>
<protein>
    <submittedName>
        <fullName evidence="2">Uncharacterized protein</fullName>
    </submittedName>
</protein>
<evidence type="ECO:0000256" key="1">
    <source>
        <dbReference type="SAM" id="MobiDB-lite"/>
    </source>
</evidence>
<proteinExistence type="predicted"/>
<dbReference type="Proteomes" id="UP000319722">
    <property type="component" value="Unassembled WGS sequence"/>
</dbReference>
<feature type="region of interest" description="Disordered" evidence="1">
    <location>
        <begin position="1"/>
        <end position="40"/>
    </location>
</feature>
<accession>A0A561BDY1</accession>
<sequence length="40" mass="4130">MPWRRLASALSAEHMNSSSARTAAGCAQPTTGAAEKTVVI</sequence>
<dbReference type="AlphaFoldDB" id="A0A561BDY1"/>
<dbReference type="EMBL" id="VIVL01000010">
    <property type="protein sequence ID" value="TWD77104.1"/>
    <property type="molecule type" value="Genomic_DNA"/>
</dbReference>
<organism evidence="2 3">
    <name type="scientific">Variovorax beijingensis</name>
    <dbReference type="NCBI Taxonomy" id="2496117"/>
    <lineage>
        <taxon>Bacteria</taxon>
        <taxon>Pseudomonadati</taxon>
        <taxon>Pseudomonadota</taxon>
        <taxon>Betaproteobacteria</taxon>
        <taxon>Burkholderiales</taxon>
        <taxon>Comamonadaceae</taxon>
        <taxon>Variovorax</taxon>
    </lineage>
</organism>
<reference evidence="2 3" key="1">
    <citation type="submission" date="2019-06" db="EMBL/GenBank/DDBJ databases">
        <title>Sorghum-associated microbial communities from plants grown in Nebraska, USA.</title>
        <authorList>
            <person name="Schachtman D."/>
        </authorList>
    </citation>
    <scope>NUCLEOTIDE SEQUENCE [LARGE SCALE GENOMIC DNA]</scope>
    <source>
        <strain evidence="2 3">T529</strain>
    </source>
</reference>
<comment type="caution">
    <text evidence="2">The sequence shown here is derived from an EMBL/GenBank/DDBJ whole genome shotgun (WGS) entry which is preliminary data.</text>
</comment>